<sequence length="89" mass="9978">MSVSRRCVPELAFILIVEGLWGQLRFVDRDNELREAKPVMPQPPQQALLIHGLSPVLANSGRDLKSAIVPKQKPYENNTHESTLLNAFS</sequence>
<feature type="non-terminal residue" evidence="1">
    <location>
        <position position="89"/>
    </location>
</feature>
<dbReference type="EMBL" id="RWGY01000009">
    <property type="protein sequence ID" value="TVU34564.1"/>
    <property type="molecule type" value="Genomic_DNA"/>
</dbReference>
<protein>
    <submittedName>
        <fullName evidence="1">Uncharacterized protein</fullName>
    </submittedName>
</protein>
<proteinExistence type="predicted"/>
<evidence type="ECO:0000313" key="1">
    <source>
        <dbReference type="EMBL" id="TVU34564.1"/>
    </source>
</evidence>
<organism evidence="1 2">
    <name type="scientific">Eragrostis curvula</name>
    <name type="common">weeping love grass</name>
    <dbReference type="NCBI Taxonomy" id="38414"/>
    <lineage>
        <taxon>Eukaryota</taxon>
        <taxon>Viridiplantae</taxon>
        <taxon>Streptophyta</taxon>
        <taxon>Embryophyta</taxon>
        <taxon>Tracheophyta</taxon>
        <taxon>Spermatophyta</taxon>
        <taxon>Magnoliopsida</taxon>
        <taxon>Liliopsida</taxon>
        <taxon>Poales</taxon>
        <taxon>Poaceae</taxon>
        <taxon>PACMAD clade</taxon>
        <taxon>Chloridoideae</taxon>
        <taxon>Eragrostideae</taxon>
        <taxon>Eragrostidinae</taxon>
        <taxon>Eragrostis</taxon>
    </lineage>
</organism>
<accession>A0A5J9VGP4</accession>
<name>A0A5J9VGP4_9POAL</name>
<dbReference type="Proteomes" id="UP000324897">
    <property type="component" value="Unassembled WGS sequence"/>
</dbReference>
<feature type="non-terminal residue" evidence="1">
    <location>
        <position position="1"/>
    </location>
</feature>
<dbReference type="AlphaFoldDB" id="A0A5J9VGP4"/>
<comment type="caution">
    <text evidence="1">The sequence shown here is derived from an EMBL/GenBank/DDBJ whole genome shotgun (WGS) entry which is preliminary data.</text>
</comment>
<evidence type="ECO:0000313" key="2">
    <source>
        <dbReference type="Proteomes" id="UP000324897"/>
    </source>
</evidence>
<dbReference type="Gramene" id="TVU34564">
    <property type="protein sequence ID" value="TVU34564"/>
    <property type="gene ID" value="EJB05_16400"/>
</dbReference>
<reference evidence="1 2" key="1">
    <citation type="journal article" date="2019" name="Sci. Rep.">
        <title>A high-quality genome of Eragrostis curvula grass provides insights into Poaceae evolution and supports new strategies to enhance forage quality.</title>
        <authorList>
            <person name="Carballo J."/>
            <person name="Santos B.A.C.M."/>
            <person name="Zappacosta D."/>
            <person name="Garbus I."/>
            <person name="Selva J.P."/>
            <person name="Gallo C.A."/>
            <person name="Diaz A."/>
            <person name="Albertini E."/>
            <person name="Caccamo M."/>
            <person name="Echenique V."/>
        </authorList>
    </citation>
    <scope>NUCLEOTIDE SEQUENCE [LARGE SCALE GENOMIC DNA]</scope>
    <source>
        <strain evidence="2">cv. Victoria</strain>
        <tissue evidence="1">Leaf</tissue>
    </source>
</reference>
<keyword evidence="2" id="KW-1185">Reference proteome</keyword>
<gene>
    <name evidence="1" type="ORF">EJB05_16400</name>
</gene>